<dbReference type="OrthoDB" id="3369at2157"/>
<dbReference type="Pfam" id="PF02518">
    <property type="entry name" value="HATPase_c"/>
    <property type="match status" value="1"/>
</dbReference>
<feature type="domain" description="Response regulatory" evidence="4">
    <location>
        <begin position="7"/>
        <end position="121"/>
    </location>
</feature>
<dbReference type="Pfam" id="PF00072">
    <property type="entry name" value="Response_reg"/>
    <property type="match status" value="1"/>
</dbReference>
<dbReference type="KEGG" id="hpel:HZS54_13480"/>
<dbReference type="SMART" id="SM00091">
    <property type="entry name" value="PAS"/>
    <property type="match status" value="1"/>
</dbReference>
<dbReference type="InterPro" id="IPR003594">
    <property type="entry name" value="HATPase_dom"/>
</dbReference>
<dbReference type="GO" id="GO:0000155">
    <property type="term" value="F:phosphorelay sensor kinase activity"/>
    <property type="evidence" value="ECO:0007669"/>
    <property type="project" value="TreeGrafter"/>
</dbReference>
<dbReference type="SUPFAM" id="SSF55874">
    <property type="entry name" value="ATPase domain of HSP90 chaperone/DNA topoisomerase II/histidine kinase"/>
    <property type="match status" value="1"/>
</dbReference>
<accession>A0A7D5TG80</accession>
<dbReference type="CDD" id="cd00156">
    <property type="entry name" value="REC"/>
    <property type="match status" value="1"/>
</dbReference>
<keyword evidence="7" id="KW-1185">Reference proteome</keyword>
<dbReference type="Gene3D" id="3.40.50.2300">
    <property type="match status" value="1"/>
</dbReference>
<dbReference type="SMART" id="SM00387">
    <property type="entry name" value="HATPase_c"/>
    <property type="match status" value="1"/>
</dbReference>
<feature type="modified residue" description="4-aspartylphosphate" evidence="2">
    <location>
        <position position="57"/>
    </location>
</feature>
<dbReference type="Proteomes" id="UP000509346">
    <property type="component" value="Chromosome"/>
</dbReference>
<dbReference type="SUPFAM" id="SSF55785">
    <property type="entry name" value="PYP-like sensor domain (PAS domain)"/>
    <property type="match status" value="1"/>
</dbReference>
<protein>
    <submittedName>
        <fullName evidence="6">Response regulator</fullName>
    </submittedName>
</protein>
<dbReference type="SMART" id="SM00448">
    <property type="entry name" value="REC"/>
    <property type="match status" value="1"/>
</dbReference>
<dbReference type="InterPro" id="IPR035965">
    <property type="entry name" value="PAS-like_dom_sf"/>
</dbReference>
<dbReference type="InterPro" id="IPR000014">
    <property type="entry name" value="PAS"/>
</dbReference>
<dbReference type="AlphaFoldDB" id="A0A7D5TG80"/>
<dbReference type="InterPro" id="IPR001789">
    <property type="entry name" value="Sig_transdc_resp-reg_receiver"/>
</dbReference>
<gene>
    <name evidence="6" type="ORF">HZS54_13480</name>
</gene>
<evidence type="ECO:0000259" key="4">
    <source>
        <dbReference type="PROSITE" id="PS50110"/>
    </source>
</evidence>
<dbReference type="InterPro" id="IPR011006">
    <property type="entry name" value="CheY-like_superfamily"/>
</dbReference>
<evidence type="ECO:0000259" key="3">
    <source>
        <dbReference type="PROSITE" id="PS50109"/>
    </source>
</evidence>
<dbReference type="PANTHER" id="PTHR43547">
    <property type="entry name" value="TWO-COMPONENT HISTIDINE KINASE"/>
    <property type="match status" value="1"/>
</dbReference>
<evidence type="ECO:0000313" key="6">
    <source>
        <dbReference type="EMBL" id="QLH84995.1"/>
    </source>
</evidence>
<dbReference type="EMBL" id="CP058909">
    <property type="protein sequence ID" value="QLH84995.1"/>
    <property type="molecule type" value="Genomic_DNA"/>
</dbReference>
<dbReference type="SUPFAM" id="SSF52172">
    <property type="entry name" value="CheY-like"/>
    <property type="match status" value="1"/>
</dbReference>
<dbReference type="NCBIfam" id="TIGR00229">
    <property type="entry name" value="sensory_box"/>
    <property type="match status" value="1"/>
</dbReference>
<dbReference type="InterPro" id="IPR013656">
    <property type="entry name" value="PAS_4"/>
</dbReference>
<dbReference type="InterPro" id="IPR004358">
    <property type="entry name" value="Sig_transdc_His_kin-like_C"/>
</dbReference>
<sequence length="470" mass="51165">MDTSSIDVLLVDDSGFFRTIVSDRLGEAADISVSKAENGEQALSTLADRSVDCVVSDFEMPGLNGLELYERVDAEYGLPFILLTGQGDERTASRAIGAGVDDYLRKDDIAEEGQLQLLANRIENVVAQRRANEKYELLVNNTPDEITQVGVDGTIAAANEAAARSFGTTRSELTGAHLSDVLPKDTAASRIEHGRRALTAGSAVTFQDSFGVRHFHNVAAPVSVGSEADSFQLITRDITEQKRRERELETRTEELAVINRLVRHDINNDIQLLLAWADGIDRYVDDEDGREYVERIQHTCDHIDELTTIARDFVDSIGSDAEFSLTGVGLRQILDDEIEKADRRHDDLTVTADRPIPTVAVRANELLSSVFGNLLSNAARHNDSADPRVSVDVEESSTEVTVRFADNGPGVPDSQKDAIFGKGEMGPESPGTGIGLYLAHTLVEQYGGEIAVSDNEPTGSVFTVTLPKHT</sequence>
<evidence type="ECO:0000256" key="1">
    <source>
        <dbReference type="ARBA" id="ARBA00022553"/>
    </source>
</evidence>
<evidence type="ECO:0000256" key="2">
    <source>
        <dbReference type="PROSITE-ProRule" id="PRU00169"/>
    </source>
</evidence>
<keyword evidence="1 2" id="KW-0597">Phosphoprotein</keyword>
<organism evidence="6 7">
    <name type="scientific">Halosimplex pelagicum</name>
    <dbReference type="NCBI Taxonomy" id="869886"/>
    <lineage>
        <taxon>Archaea</taxon>
        <taxon>Methanobacteriati</taxon>
        <taxon>Methanobacteriota</taxon>
        <taxon>Stenosarchaea group</taxon>
        <taxon>Halobacteria</taxon>
        <taxon>Halobacteriales</taxon>
        <taxon>Haloarculaceae</taxon>
        <taxon>Halosimplex</taxon>
    </lineage>
</organism>
<dbReference type="InterPro" id="IPR005467">
    <property type="entry name" value="His_kinase_dom"/>
</dbReference>
<dbReference type="Gene3D" id="3.30.450.20">
    <property type="entry name" value="PAS domain"/>
    <property type="match status" value="1"/>
</dbReference>
<name>A0A7D5TG80_9EURY</name>
<dbReference type="InterPro" id="IPR036890">
    <property type="entry name" value="HATPase_C_sf"/>
</dbReference>
<dbReference type="Pfam" id="PF08448">
    <property type="entry name" value="PAS_4"/>
    <property type="match status" value="1"/>
</dbReference>
<dbReference type="PROSITE" id="PS50109">
    <property type="entry name" value="HIS_KIN"/>
    <property type="match status" value="1"/>
</dbReference>
<evidence type="ECO:0000313" key="7">
    <source>
        <dbReference type="Proteomes" id="UP000509346"/>
    </source>
</evidence>
<reference evidence="6 7" key="1">
    <citation type="submission" date="2020-07" db="EMBL/GenBank/DDBJ databases">
        <title>Halosimplex litoreum sp. nov. and Halosimplex rubrum sp. nov., isolated from different salt environments.</title>
        <authorList>
            <person name="Cui H."/>
        </authorList>
    </citation>
    <scope>NUCLEOTIDE SEQUENCE [LARGE SCALE GENOMIC DNA]</scope>
    <source>
        <strain evidence="6 7">R2</strain>
    </source>
</reference>
<dbReference type="Gene3D" id="3.30.565.10">
    <property type="entry name" value="Histidine kinase-like ATPase, C-terminal domain"/>
    <property type="match status" value="1"/>
</dbReference>
<evidence type="ECO:0000259" key="5">
    <source>
        <dbReference type="PROSITE" id="PS50112"/>
    </source>
</evidence>
<dbReference type="PROSITE" id="PS50112">
    <property type="entry name" value="PAS"/>
    <property type="match status" value="1"/>
</dbReference>
<proteinExistence type="predicted"/>
<dbReference type="PANTHER" id="PTHR43547:SF2">
    <property type="entry name" value="HYBRID SIGNAL TRANSDUCTION HISTIDINE KINASE C"/>
    <property type="match status" value="1"/>
</dbReference>
<dbReference type="PRINTS" id="PR00344">
    <property type="entry name" value="BCTRLSENSOR"/>
</dbReference>
<dbReference type="PROSITE" id="PS50110">
    <property type="entry name" value="RESPONSE_REGULATORY"/>
    <property type="match status" value="1"/>
</dbReference>
<feature type="domain" description="Histidine kinase" evidence="3">
    <location>
        <begin position="261"/>
        <end position="470"/>
    </location>
</feature>
<feature type="domain" description="PAS" evidence="5">
    <location>
        <begin position="131"/>
        <end position="201"/>
    </location>
</feature>